<dbReference type="Proteomes" id="UP000240883">
    <property type="component" value="Unassembled WGS sequence"/>
</dbReference>
<feature type="compositionally biased region" description="Basic and acidic residues" evidence="1">
    <location>
        <begin position="79"/>
        <end position="89"/>
    </location>
</feature>
<reference evidence="2 3" key="1">
    <citation type="journal article" date="2018" name="Front. Microbiol.">
        <title>Genome-Wide Analysis of Corynespora cassiicola Leaf Fall Disease Putative Effectors.</title>
        <authorList>
            <person name="Lopez D."/>
            <person name="Ribeiro S."/>
            <person name="Label P."/>
            <person name="Fumanal B."/>
            <person name="Venisse J.S."/>
            <person name="Kohler A."/>
            <person name="de Oliveira R.R."/>
            <person name="Labutti K."/>
            <person name="Lipzen A."/>
            <person name="Lail K."/>
            <person name="Bauer D."/>
            <person name="Ohm R.A."/>
            <person name="Barry K.W."/>
            <person name="Spatafora J."/>
            <person name="Grigoriev I.V."/>
            <person name="Martin F.M."/>
            <person name="Pujade-Renaud V."/>
        </authorList>
    </citation>
    <scope>NUCLEOTIDE SEQUENCE [LARGE SCALE GENOMIC DNA]</scope>
    <source>
        <strain evidence="2 3">Philippines</strain>
    </source>
</reference>
<protein>
    <submittedName>
        <fullName evidence="2">Uncharacterized protein</fullName>
    </submittedName>
</protein>
<proteinExistence type="predicted"/>
<evidence type="ECO:0000313" key="2">
    <source>
        <dbReference type="EMBL" id="PSN65678.1"/>
    </source>
</evidence>
<dbReference type="EMBL" id="KZ678137">
    <property type="protein sequence ID" value="PSN65678.1"/>
    <property type="molecule type" value="Genomic_DNA"/>
</dbReference>
<evidence type="ECO:0000256" key="1">
    <source>
        <dbReference type="SAM" id="MobiDB-lite"/>
    </source>
</evidence>
<feature type="compositionally biased region" description="Basic residues" evidence="1">
    <location>
        <begin position="63"/>
        <end position="78"/>
    </location>
</feature>
<feature type="region of interest" description="Disordered" evidence="1">
    <location>
        <begin position="57"/>
        <end position="91"/>
    </location>
</feature>
<sequence>MNSFESQPDYLLPLFAPIAQAQWDMELPPLVGLNPIRHCRPGSISPSCYGWESYRPVSLNKNNRNRNSKNKNNKNSKNKNKENNKKINHELVGANFNVGPIPFLEKRLNLP</sequence>
<organism evidence="2 3">
    <name type="scientific">Corynespora cassiicola Philippines</name>
    <dbReference type="NCBI Taxonomy" id="1448308"/>
    <lineage>
        <taxon>Eukaryota</taxon>
        <taxon>Fungi</taxon>
        <taxon>Dikarya</taxon>
        <taxon>Ascomycota</taxon>
        <taxon>Pezizomycotina</taxon>
        <taxon>Dothideomycetes</taxon>
        <taxon>Pleosporomycetidae</taxon>
        <taxon>Pleosporales</taxon>
        <taxon>Corynesporascaceae</taxon>
        <taxon>Corynespora</taxon>
    </lineage>
</organism>
<dbReference type="AlphaFoldDB" id="A0A2T2NKU3"/>
<name>A0A2T2NKU3_CORCC</name>
<evidence type="ECO:0000313" key="3">
    <source>
        <dbReference type="Proteomes" id="UP000240883"/>
    </source>
</evidence>
<gene>
    <name evidence="2" type="ORF">BS50DRAFT_678350</name>
</gene>
<keyword evidence="3" id="KW-1185">Reference proteome</keyword>
<accession>A0A2T2NKU3</accession>